<dbReference type="UniPathway" id="UPA00394"/>
<dbReference type="InterPro" id="IPR036663">
    <property type="entry name" value="Fumarylacetoacetase_C_sf"/>
</dbReference>
<dbReference type="AlphaFoldDB" id="A0A6J5J940"/>
<feature type="domain" description="Fumarylacetoacetase-like C-terminal" evidence="2">
    <location>
        <begin position="94"/>
        <end position="263"/>
    </location>
</feature>
<dbReference type="GO" id="GO:0005737">
    <property type="term" value="C:cytoplasm"/>
    <property type="evidence" value="ECO:0007669"/>
    <property type="project" value="TreeGrafter"/>
</dbReference>
<dbReference type="Pfam" id="PF01557">
    <property type="entry name" value="FAA_hydrolase"/>
    <property type="match status" value="1"/>
</dbReference>
<name>A0A6J5J940_9BURK</name>
<dbReference type="Gene3D" id="3.90.850.10">
    <property type="entry name" value="Fumarylacetoacetase-like, C-terminal domain"/>
    <property type="match status" value="1"/>
</dbReference>
<dbReference type="GO" id="GO:0019628">
    <property type="term" value="P:urate catabolic process"/>
    <property type="evidence" value="ECO:0007669"/>
    <property type="project" value="UniProtKB-UniPathway"/>
</dbReference>
<evidence type="ECO:0000313" key="4">
    <source>
        <dbReference type="Proteomes" id="UP000494322"/>
    </source>
</evidence>
<evidence type="ECO:0000313" key="3">
    <source>
        <dbReference type="EMBL" id="CAB3968084.1"/>
    </source>
</evidence>
<organism evidence="3 4">
    <name type="scientific">Burkholderia cenocepacia</name>
    <dbReference type="NCBI Taxonomy" id="95486"/>
    <lineage>
        <taxon>Bacteria</taxon>
        <taxon>Pseudomonadati</taxon>
        <taxon>Pseudomonadota</taxon>
        <taxon>Betaproteobacteria</taxon>
        <taxon>Burkholderiales</taxon>
        <taxon>Burkholderiaceae</taxon>
        <taxon>Burkholderia</taxon>
        <taxon>Burkholderia cepacia complex</taxon>
    </lineage>
</organism>
<protein>
    <submittedName>
        <fullName evidence="3">2-keto-4-pentenoate hydratase</fullName>
    </submittedName>
</protein>
<proteinExistence type="predicted"/>
<dbReference type="Proteomes" id="UP000494322">
    <property type="component" value="Unassembled WGS sequence"/>
</dbReference>
<accession>A0A6J5J940</accession>
<dbReference type="RefSeq" id="WP_175238503.1">
    <property type="nucleotide sequence ID" value="NZ_CABWIK020000015.1"/>
</dbReference>
<dbReference type="EMBL" id="CABWIK020000015">
    <property type="protein sequence ID" value="CAB3968084.1"/>
    <property type="molecule type" value="Genomic_DNA"/>
</dbReference>
<evidence type="ECO:0000259" key="2">
    <source>
        <dbReference type="Pfam" id="PF01557"/>
    </source>
</evidence>
<dbReference type="GO" id="GO:0008684">
    <property type="term" value="F:2-oxopent-4-enoate hydratase activity"/>
    <property type="evidence" value="ECO:0007669"/>
    <property type="project" value="TreeGrafter"/>
</dbReference>
<sequence>MCPLPDDSRIHAAADALRNARATRTPVEPIAERFGIAGLAAAYAVAEANTAARTAAGARIIGRKIGLTSLAVQRQLGVDQPDFGVLFDDMEYLDGDDVPMDRLLQPKIEAEVAFVVGRDLDDHAPSYSRVVSSLAYALPALEIVDSAIADWRITLEDTVADNASCGAYVLGHQPVSLGRLSLGELGMTMTKHGDVVSTGVGAACLGHPLRAVYWLARTMARHGQGLREGDVILSGALGPMVAVASGDAIHAQIGALGSVHCRLVTGAAQ</sequence>
<dbReference type="PANTHER" id="PTHR30143:SF0">
    <property type="entry name" value="2-KETO-4-PENTENOATE HYDRATASE"/>
    <property type="match status" value="1"/>
</dbReference>
<dbReference type="PANTHER" id="PTHR30143">
    <property type="entry name" value="ACID HYDRATASE"/>
    <property type="match status" value="1"/>
</dbReference>
<gene>
    <name evidence="3" type="ORF">BCO9919_03097</name>
</gene>
<keyword evidence="1" id="KW-0456">Lyase</keyword>
<reference evidence="3 4" key="1">
    <citation type="submission" date="2020-04" db="EMBL/GenBank/DDBJ databases">
        <authorList>
            <person name="Depoorter E."/>
        </authorList>
    </citation>
    <scope>NUCLEOTIDE SEQUENCE [LARGE SCALE GENOMIC DNA]</scope>
    <source>
        <strain evidence="3 4">BCC0132</strain>
    </source>
</reference>
<dbReference type="InterPro" id="IPR011234">
    <property type="entry name" value="Fumarylacetoacetase-like_C"/>
</dbReference>
<dbReference type="SUPFAM" id="SSF56529">
    <property type="entry name" value="FAH"/>
    <property type="match status" value="1"/>
</dbReference>
<evidence type="ECO:0000256" key="1">
    <source>
        <dbReference type="ARBA" id="ARBA00023239"/>
    </source>
</evidence>
<dbReference type="InterPro" id="IPR050772">
    <property type="entry name" value="Hydratase-Decarb/MhpD_sf"/>
</dbReference>